<keyword evidence="1" id="KW-0732">Signal</keyword>
<protein>
    <recommendedName>
        <fullName evidence="2">CPW-WPC domain-containing protein</fullName>
    </recommendedName>
</protein>
<organism evidence="3 4">
    <name type="scientific">Theileria orientalis</name>
    <dbReference type="NCBI Taxonomy" id="68886"/>
    <lineage>
        <taxon>Eukaryota</taxon>
        <taxon>Sar</taxon>
        <taxon>Alveolata</taxon>
        <taxon>Apicomplexa</taxon>
        <taxon>Aconoidasida</taxon>
        <taxon>Piroplasmida</taxon>
        <taxon>Theileriidae</taxon>
        <taxon>Theileria</taxon>
    </lineage>
</organism>
<feature type="domain" description="CPW-WPC" evidence="2">
    <location>
        <begin position="23"/>
        <end position="83"/>
    </location>
</feature>
<reference evidence="3" key="1">
    <citation type="submission" date="2022-07" db="EMBL/GenBank/DDBJ databases">
        <title>Evaluation of T. orientalis genome assembly methods using nanopore sequencing and analysis of variation between genomes.</title>
        <authorList>
            <person name="Yam J."/>
            <person name="Micallef M.L."/>
            <person name="Liu M."/>
            <person name="Djordjevic S.P."/>
            <person name="Bogema D.R."/>
            <person name="Jenkins C."/>
        </authorList>
    </citation>
    <scope>NUCLEOTIDE SEQUENCE</scope>
    <source>
        <strain evidence="3">Goon Nure</strain>
    </source>
</reference>
<dbReference type="Pfam" id="PF09717">
    <property type="entry name" value="CPW_WPC"/>
    <property type="match status" value="3"/>
</dbReference>
<proteinExistence type="predicted"/>
<evidence type="ECO:0000259" key="2">
    <source>
        <dbReference type="SMART" id="SM01099"/>
    </source>
</evidence>
<evidence type="ECO:0000256" key="1">
    <source>
        <dbReference type="SAM" id="SignalP"/>
    </source>
</evidence>
<feature type="domain" description="CPW-WPC" evidence="2">
    <location>
        <begin position="85"/>
        <end position="142"/>
    </location>
</feature>
<dbReference type="InterPro" id="IPR006387">
    <property type="entry name" value="CPW_WPC_dom"/>
</dbReference>
<feature type="signal peptide" evidence="1">
    <location>
        <begin position="1"/>
        <end position="21"/>
    </location>
</feature>
<dbReference type="SMART" id="SM01099">
    <property type="entry name" value="CPW_WPC"/>
    <property type="match status" value="3"/>
</dbReference>
<evidence type="ECO:0000313" key="4">
    <source>
        <dbReference type="Proteomes" id="UP000244811"/>
    </source>
</evidence>
<name>A0A976XIC6_THEOR</name>
<dbReference type="EMBL" id="CP056069">
    <property type="protein sequence ID" value="UVC49484.1"/>
    <property type="molecule type" value="Genomic_DNA"/>
</dbReference>
<feature type="domain" description="CPW-WPC" evidence="2">
    <location>
        <begin position="144"/>
        <end position="202"/>
    </location>
</feature>
<gene>
    <name evidence="3" type="ORF">MACK_003321</name>
</gene>
<sequence length="204" mass="22731">MLINTCILSILILTGPNLGTAKCLKDYTNPCPEGWTMSGWDVGVCKAPISYFGPCSSEIISTNNRLDKGILETKCGISWPCLEVCERDLGKCPKNWLTSQKTCTPSSSYKGNCSGPVSLESMEMSQKILWGMKCDIHFMCKESCQKDYYSKCPKDWKLVRGNCEAPKGYNGPCHPIANLSFFNQKMKEQFEVVCNVKYPCKGGK</sequence>
<evidence type="ECO:0000313" key="3">
    <source>
        <dbReference type="EMBL" id="UVC49484.1"/>
    </source>
</evidence>
<dbReference type="Proteomes" id="UP000244811">
    <property type="component" value="Chromosome 1"/>
</dbReference>
<feature type="chain" id="PRO_5036827649" description="CPW-WPC domain-containing protein" evidence="1">
    <location>
        <begin position="22"/>
        <end position="204"/>
    </location>
</feature>
<dbReference type="AlphaFoldDB" id="A0A976XIC6"/>
<accession>A0A976XIC6</accession>
<dbReference type="NCBIfam" id="TIGR01492">
    <property type="entry name" value="CPW_WPC"/>
    <property type="match status" value="3"/>
</dbReference>